<name>A0A8J4Y826_CHIOP</name>
<feature type="region of interest" description="Disordered" evidence="1">
    <location>
        <begin position="216"/>
        <end position="254"/>
    </location>
</feature>
<feature type="compositionally biased region" description="Low complexity" evidence="1">
    <location>
        <begin position="244"/>
        <end position="254"/>
    </location>
</feature>
<dbReference type="EMBL" id="JACEEZ010008567">
    <property type="protein sequence ID" value="KAG0723158.1"/>
    <property type="molecule type" value="Genomic_DNA"/>
</dbReference>
<sequence length="368" mass="41035">MDHGEIFGPCQPRWYSSCKVSTKELCEEGQTPGDAARAHVIARPSPIKASYWWLSLQVEKVRVHPVVGGEKHPSLKILKTFLCTRCLVPQQPSNHSQDQGLCTIEPREDYWTCNAEVPLNRITEVIVSSIEAYIPHTLFNPKARKPWFNSACIIMSKIERRLIDGTVTIDLLKFTPFIFLPVDYSVMINNDVSRPGPCHVITQPHPDTPAERLAATRPGGCPGGHAETTERDKRRLKLCRNPPRRSSTPSRRVSAPFSLEVSFNQKDQGPATNNTLNCVQNEVGHCMLEYSSHTVLDPEASLTVSSDHDERPLSSSSPSTLLAHTSRLLAGSPLTVARTGLLKELNTASKHTLFLISFPRPYQLTFNQ</sequence>
<accession>A0A8J4Y826</accession>
<reference evidence="2" key="1">
    <citation type="submission" date="2020-07" db="EMBL/GenBank/DDBJ databases">
        <title>The High-quality genome of the commercially important snow crab, Chionoecetes opilio.</title>
        <authorList>
            <person name="Jeong J.-H."/>
            <person name="Ryu S."/>
        </authorList>
    </citation>
    <scope>NUCLEOTIDE SEQUENCE</scope>
    <source>
        <strain evidence="2">MADBK_172401_WGS</strain>
        <tissue evidence="2">Digestive gland</tissue>
    </source>
</reference>
<dbReference type="Proteomes" id="UP000770661">
    <property type="component" value="Unassembled WGS sequence"/>
</dbReference>
<evidence type="ECO:0000313" key="2">
    <source>
        <dbReference type="EMBL" id="KAG0723158.1"/>
    </source>
</evidence>
<comment type="caution">
    <text evidence="2">The sequence shown here is derived from an EMBL/GenBank/DDBJ whole genome shotgun (WGS) entry which is preliminary data.</text>
</comment>
<evidence type="ECO:0000256" key="1">
    <source>
        <dbReference type="SAM" id="MobiDB-lite"/>
    </source>
</evidence>
<proteinExistence type="predicted"/>
<dbReference type="AlphaFoldDB" id="A0A8J4Y826"/>
<evidence type="ECO:0000313" key="3">
    <source>
        <dbReference type="Proteomes" id="UP000770661"/>
    </source>
</evidence>
<organism evidence="2 3">
    <name type="scientific">Chionoecetes opilio</name>
    <name type="common">Atlantic snow crab</name>
    <name type="synonym">Cancer opilio</name>
    <dbReference type="NCBI Taxonomy" id="41210"/>
    <lineage>
        <taxon>Eukaryota</taxon>
        <taxon>Metazoa</taxon>
        <taxon>Ecdysozoa</taxon>
        <taxon>Arthropoda</taxon>
        <taxon>Crustacea</taxon>
        <taxon>Multicrustacea</taxon>
        <taxon>Malacostraca</taxon>
        <taxon>Eumalacostraca</taxon>
        <taxon>Eucarida</taxon>
        <taxon>Decapoda</taxon>
        <taxon>Pleocyemata</taxon>
        <taxon>Brachyura</taxon>
        <taxon>Eubrachyura</taxon>
        <taxon>Majoidea</taxon>
        <taxon>Majidae</taxon>
        <taxon>Chionoecetes</taxon>
    </lineage>
</organism>
<keyword evidence="3" id="KW-1185">Reference proteome</keyword>
<gene>
    <name evidence="2" type="ORF">GWK47_043171</name>
</gene>
<protein>
    <submittedName>
        <fullName evidence="2">Uncharacterized protein</fullName>
    </submittedName>
</protein>